<feature type="compositionally biased region" description="Acidic residues" evidence="7">
    <location>
        <begin position="225"/>
        <end position="235"/>
    </location>
</feature>
<dbReference type="InParanoid" id="A0A0G4F7R9"/>
<dbReference type="InterPro" id="IPR001680">
    <property type="entry name" value="WD40_rpt"/>
</dbReference>
<dbReference type="Gene3D" id="2.130.10.10">
    <property type="entry name" value="YVTN repeat-like/Quinoprotein amine dehydrogenase"/>
    <property type="match status" value="1"/>
</dbReference>
<feature type="compositionally biased region" description="Basic residues" evidence="7">
    <location>
        <begin position="61"/>
        <end position="74"/>
    </location>
</feature>
<keyword evidence="9" id="KW-1185">Reference proteome</keyword>
<accession>A0A0G4F7R9</accession>
<dbReference type="SUPFAM" id="SSF50978">
    <property type="entry name" value="WD40 repeat-like"/>
    <property type="match status" value="1"/>
</dbReference>
<feature type="compositionally biased region" description="Low complexity" evidence="7">
    <location>
        <begin position="109"/>
        <end position="126"/>
    </location>
</feature>
<evidence type="ECO:0000256" key="5">
    <source>
        <dbReference type="ARBA" id="ARBA00023242"/>
    </source>
</evidence>
<reference evidence="8 9" key="1">
    <citation type="submission" date="2014-11" db="EMBL/GenBank/DDBJ databases">
        <authorList>
            <person name="Zhu J."/>
            <person name="Qi W."/>
            <person name="Song R."/>
        </authorList>
    </citation>
    <scope>NUCLEOTIDE SEQUENCE [LARGE SCALE GENOMIC DNA]</scope>
</reference>
<evidence type="ECO:0000256" key="1">
    <source>
        <dbReference type="ARBA" id="ARBA00004604"/>
    </source>
</evidence>
<feature type="region of interest" description="Disordered" evidence="7">
    <location>
        <begin position="326"/>
        <end position="368"/>
    </location>
</feature>
<dbReference type="OrthoDB" id="1935146at2759"/>
<feature type="compositionally biased region" description="Basic and acidic residues" evidence="7">
    <location>
        <begin position="7"/>
        <end position="17"/>
    </location>
</feature>
<feature type="compositionally biased region" description="Basic residues" evidence="7">
    <location>
        <begin position="172"/>
        <end position="182"/>
    </location>
</feature>
<feature type="compositionally biased region" description="Acidic residues" evidence="7">
    <location>
        <begin position="341"/>
        <end position="352"/>
    </location>
</feature>
<dbReference type="Pfam" id="PF00400">
    <property type="entry name" value="WD40"/>
    <property type="match status" value="2"/>
</dbReference>
<feature type="region of interest" description="Disordered" evidence="7">
    <location>
        <begin position="1"/>
        <end position="280"/>
    </location>
</feature>
<proteinExistence type="inferred from homology"/>
<evidence type="ECO:0000256" key="2">
    <source>
        <dbReference type="ARBA" id="ARBA00022552"/>
    </source>
</evidence>
<dbReference type="VEuPathDB" id="CryptoDB:Vbra_14636"/>
<keyword evidence="4" id="KW-0677">Repeat</keyword>
<feature type="compositionally biased region" description="Basic and acidic residues" evidence="7">
    <location>
        <begin position="198"/>
        <end position="211"/>
    </location>
</feature>
<evidence type="ECO:0000256" key="3">
    <source>
        <dbReference type="ARBA" id="ARBA00022574"/>
    </source>
</evidence>
<dbReference type="AlphaFoldDB" id="A0A0G4F7R9"/>
<dbReference type="GO" id="GO:0006364">
    <property type="term" value="P:rRNA processing"/>
    <property type="evidence" value="ECO:0007669"/>
    <property type="project" value="UniProtKB-KW"/>
</dbReference>
<dbReference type="PANTHER" id="PTHR18359">
    <property type="entry name" value="WD-REPEAT PROTEIN-RELATED"/>
    <property type="match status" value="1"/>
</dbReference>
<dbReference type="GO" id="GO:0032040">
    <property type="term" value="C:small-subunit processome"/>
    <property type="evidence" value="ECO:0007669"/>
    <property type="project" value="TreeGrafter"/>
</dbReference>
<dbReference type="Proteomes" id="UP000041254">
    <property type="component" value="Unassembled WGS sequence"/>
</dbReference>
<protein>
    <submittedName>
        <fullName evidence="8">Uncharacterized protein</fullName>
    </submittedName>
</protein>
<feature type="compositionally biased region" description="Basic and acidic residues" evidence="7">
    <location>
        <begin position="330"/>
        <end position="340"/>
    </location>
</feature>
<feature type="compositionally biased region" description="Basic residues" evidence="7">
    <location>
        <begin position="247"/>
        <end position="256"/>
    </location>
</feature>
<gene>
    <name evidence="8" type="ORF">Vbra_14636</name>
</gene>
<keyword evidence="3" id="KW-0853">WD repeat</keyword>
<dbReference type="InterPro" id="IPR045161">
    <property type="entry name" value="Utp18"/>
</dbReference>
<evidence type="ECO:0000313" key="8">
    <source>
        <dbReference type="EMBL" id="CEM08575.1"/>
    </source>
</evidence>
<keyword evidence="5" id="KW-0539">Nucleus</keyword>
<dbReference type="SMART" id="SM00320">
    <property type="entry name" value="WD40"/>
    <property type="match status" value="4"/>
</dbReference>
<name>A0A0G4F7R9_VITBC</name>
<dbReference type="InterPro" id="IPR015943">
    <property type="entry name" value="WD40/YVTN_repeat-like_dom_sf"/>
</dbReference>
<dbReference type="GO" id="GO:0034388">
    <property type="term" value="C:Pwp2p-containing subcomplex of 90S preribosome"/>
    <property type="evidence" value="ECO:0007669"/>
    <property type="project" value="TreeGrafter"/>
</dbReference>
<dbReference type="STRING" id="1169540.A0A0G4F7R9"/>
<comment type="subcellular location">
    <subcellularLocation>
        <location evidence="1">Nucleus</location>
        <location evidence="1">Nucleolus</location>
    </subcellularLocation>
</comment>
<keyword evidence="2" id="KW-0698">rRNA processing</keyword>
<feature type="compositionally biased region" description="Basic and acidic residues" evidence="7">
    <location>
        <begin position="75"/>
        <end position="98"/>
    </location>
</feature>
<comment type="similarity">
    <text evidence="6">Belongs to the WD repeat UTP18 family.</text>
</comment>
<feature type="compositionally biased region" description="Acidic residues" evidence="7">
    <location>
        <begin position="133"/>
        <end position="152"/>
    </location>
</feature>
<dbReference type="PhylomeDB" id="A0A0G4F7R9"/>
<dbReference type="InterPro" id="IPR036322">
    <property type="entry name" value="WD40_repeat_dom_sf"/>
</dbReference>
<sequence length="728" mass="80657">MMDESAQQDRRGQRDLDSVATPAGAKALKKKLKALQKDRQLKQQQTSHEPDIDATEALINLRKKKQKQQKKQRGKKNDLSVEAHKDDEEDPPEVRQLEDFVFGGGVGMSGPLPSLQQLGGQLASLRRQQDLSMADEEGDDDAENDEAEELREDESFLYQDQDREQPPEAASKAKKKQKRKRKEGGQSAGDDGDVDWDDLFRIDVEPMKEDPFANLSRDQPQDGQQDVDQEQEDDIEHSPTSLNALRRQAKRQRSGHAHQNGPLPLPSLSSGSAWHDPDDDNIAVNLAAIPKLKKLRRDDRETEVKGSVYEQKLRVQFQKNLPAPSWVELARQRRERREGGGGEEDNDSDENDERQHGGGGGGGGDDEALAFLRTSGRVLEGGAESGRLPPHKLNIRRMPELFQKDQSCSSIKVVEFHPTSEVLLACGDDQTMRLHTVDGRDNPRLSVHHLKRFKILDAAFEPGGNQVLLTSYGKMLVDYDMQSGAVRTIPGLGGRSGDSKYWGLRFTPPDHPQFATSPLFATVTNNGYVCVVDWKTKQLVRAVKGNAGVYARGVFHPSRPILYTADKEAYIYEWDLGSGRCISRTQDVGVLSVSCLEATRTATTTTTSPSSTALLAAGGTPGIVDIFPLSSVSTGLPNGPIKSVTNLTTEISTLRFHPSCEILAMASKTKNNQLKLLHLPSYTVFQNWPTERTVFKGVTALDFSHTGGYMAVGTDRGRVLLWQLQHYA</sequence>
<evidence type="ECO:0000313" key="9">
    <source>
        <dbReference type="Proteomes" id="UP000041254"/>
    </source>
</evidence>
<dbReference type="EMBL" id="CDMY01000385">
    <property type="protein sequence ID" value="CEM08575.1"/>
    <property type="molecule type" value="Genomic_DNA"/>
</dbReference>
<dbReference type="PANTHER" id="PTHR18359:SF0">
    <property type="entry name" value="U3 SMALL NUCLEOLAR RNA-ASSOCIATED PROTEIN 18 HOMOLOG"/>
    <property type="match status" value="1"/>
</dbReference>
<organism evidence="8 9">
    <name type="scientific">Vitrella brassicaformis (strain CCMP3155)</name>
    <dbReference type="NCBI Taxonomy" id="1169540"/>
    <lineage>
        <taxon>Eukaryota</taxon>
        <taxon>Sar</taxon>
        <taxon>Alveolata</taxon>
        <taxon>Colpodellida</taxon>
        <taxon>Vitrellaceae</taxon>
        <taxon>Vitrella</taxon>
    </lineage>
</organism>
<evidence type="ECO:0000256" key="4">
    <source>
        <dbReference type="ARBA" id="ARBA00022737"/>
    </source>
</evidence>
<evidence type="ECO:0000256" key="6">
    <source>
        <dbReference type="ARBA" id="ARBA00025767"/>
    </source>
</evidence>
<dbReference type="OMA" id="CYHFLEM"/>
<evidence type="ECO:0000256" key="7">
    <source>
        <dbReference type="SAM" id="MobiDB-lite"/>
    </source>
</evidence>